<feature type="transmembrane region" description="Helical" evidence="5">
    <location>
        <begin position="265"/>
        <end position="287"/>
    </location>
</feature>
<feature type="transmembrane region" description="Helical" evidence="5">
    <location>
        <begin position="307"/>
        <end position="327"/>
    </location>
</feature>
<name>A0ABW1KA93_9ACTN</name>
<dbReference type="EC" id="7.1.1.-" evidence="5"/>
<evidence type="ECO:0000256" key="4">
    <source>
        <dbReference type="ARBA" id="ARBA00023136"/>
    </source>
</evidence>
<comment type="function">
    <text evidence="5">NDH-1 shuttles electrons from NADH, via FMN and iron-sulfur (Fe-S) centers, to quinones in the respiratory chain. The immediate electron acceptor for the enzyme in this species is believed to be ubiquinone. Couples the redox reaction to proton translocation (for every two electrons transferred, four hydrogen ions are translocated across the cytoplasmic membrane), and thus conserves the redox energy in a proton gradient. This subunit may bind ubiquinone.</text>
</comment>
<dbReference type="NCBIfam" id="NF004741">
    <property type="entry name" value="PRK06076.1-2"/>
    <property type="match status" value="1"/>
</dbReference>
<keyword evidence="3 5" id="KW-1133">Transmembrane helix</keyword>
<keyword evidence="8" id="KW-0560">Oxidoreductase</keyword>
<feature type="transmembrane region" description="Helical" evidence="5">
    <location>
        <begin position="88"/>
        <end position="110"/>
    </location>
</feature>
<sequence length="459" mass="50186">MAYLAQDPTLQDFGKDPWWLVLIKIVFAFVFAVLATLLGVWFERRVVARMAQRPGLNQIGPFGLLQTLADGLKMAFKEDILPKAADKVVYFFAPTISVISAVTALSVVPFGPMVSIFGERTPLQVTDVSVAVLVLLACSSMGVYGIVLGGWASGSTYPLLGGLRSSAQMISYEVTMGLSIVAVFMTAGTMSTSGIVAAQGDGTRLNLFGAVDLPAPGWYAILLLPSFIIFFISTVGETNRAPFDLPEAESELVAGFMTEYSSLKFALFMLSEYVAMVTMSAVTTTLFLGGWRAPWPLTLWDGANSGWWPLLWFMGKVIALVFVFIWLRGTLPRLRYDQFMRLGWKVLLPINLVWILVLAGIRTLQKEDISESYRYTIIAGAVLVVLLVTLLWPAKKQPPARTLQEKVNRRPSGSFPLPPMDLQVPPSPRTRRAVAEREPANVGAGQPGTTGAGHDEKEV</sequence>
<comment type="subunit">
    <text evidence="5">NDH-1 is composed of 14 different subunits. Subunits NuoA, H, J, K, L, M, N constitute the membrane sector of the complex.</text>
</comment>
<dbReference type="PANTHER" id="PTHR11432:SF3">
    <property type="entry name" value="NADH-UBIQUINONE OXIDOREDUCTASE CHAIN 1"/>
    <property type="match status" value="1"/>
</dbReference>
<evidence type="ECO:0000313" key="9">
    <source>
        <dbReference type="Proteomes" id="UP001596203"/>
    </source>
</evidence>
<reference evidence="9" key="1">
    <citation type="journal article" date="2019" name="Int. J. Syst. Evol. Microbiol.">
        <title>The Global Catalogue of Microorganisms (GCM) 10K type strain sequencing project: providing services to taxonomists for standard genome sequencing and annotation.</title>
        <authorList>
            <consortium name="The Broad Institute Genomics Platform"/>
            <consortium name="The Broad Institute Genome Sequencing Center for Infectious Disease"/>
            <person name="Wu L."/>
            <person name="Ma J."/>
        </authorList>
    </citation>
    <scope>NUCLEOTIDE SEQUENCE [LARGE SCALE GENOMIC DNA]</scope>
    <source>
        <strain evidence="9">ZS-35-S2</strain>
    </source>
</reference>
<comment type="subcellular location">
    <subcellularLocation>
        <location evidence="5 6">Cell membrane</location>
        <topology evidence="5 6">Multi-pass membrane protein</topology>
    </subcellularLocation>
    <subcellularLocation>
        <location evidence="1">Membrane</location>
        <topology evidence="1">Multi-pass membrane protein</topology>
    </subcellularLocation>
</comment>
<feature type="transmembrane region" description="Helical" evidence="5">
    <location>
        <begin position="218"/>
        <end position="236"/>
    </location>
</feature>
<keyword evidence="9" id="KW-1185">Reference proteome</keyword>
<feature type="transmembrane region" description="Helical" evidence="5">
    <location>
        <begin position="339"/>
        <end position="361"/>
    </location>
</feature>
<keyword evidence="4 5" id="KW-0472">Membrane</keyword>
<gene>
    <name evidence="5 8" type="primary">nuoH</name>
    <name evidence="8" type="ORF">ACFP2T_21055</name>
</gene>
<dbReference type="PROSITE" id="PS00668">
    <property type="entry name" value="COMPLEX1_ND1_2"/>
    <property type="match status" value="1"/>
</dbReference>
<organism evidence="8 9">
    <name type="scientific">Plantactinospora solaniradicis</name>
    <dbReference type="NCBI Taxonomy" id="1723736"/>
    <lineage>
        <taxon>Bacteria</taxon>
        <taxon>Bacillati</taxon>
        <taxon>Actinomycetota</taxon>
        <taxon>Actinomycetes</taxon>
        <taxon>Micromonosporales</taxon>
        <taxon>Micromonosporaceae</taxon>
        <taxon>Plantactinospora</taxon>
    </lineage>
</organism>
<evidence type="ECO:0000256" key="1">
    <source>
        <dbReference type="ARBA" id="ARBA00004141"/>
    </source>
</evidence>
<dbReference type="Pfam" id="PF00146">
    <property type="entry name" value="NADHdh"/>
    <property type="match status" value="1"/>
</dbReference>
<dbReference type="EMBL" id="JBHSPR010000017">
    <property type="protein sequence ID" value="MFC6018685.1"/>
    <property type="molecule type" value="Genomic_DNA"/>
</dbReference>
<evidence type="ECO:0000256" key="2">
    <source>
        <dbReference type="ARBA" id="ARBA00022692"/>
    </source>
</evidence>
<keyword evidence="5" id="KW-0830">Ubiquinone</keyword>
<proteinExistence type="inferred from homology"/>
<comment type="catalytic activity">
    <reaction evidence="5">
        <text>a quinone + NADH + 5 H(+)(in) = a quinol + NAD(+) + 4 H(+)(out)</text>
        <dbReference type="Rhea" id="RHEA:57888"/>
        <dbReference type="ChEBI" id="CHEBI:15378"/>
        <dbReference type="ChEBI" id="CHEBI:24646"/>
        <dbReference type="ChEBI" id="CHEBI:57540"/>
        <dbReference type="ChEBI" id="CHEBI:57945"/>
        <dbReference type="ChEBI" id="CHEBI:132124"/>
    </reaction>
</comment>
<keyword evidence="5 6" id="KW-0520">NAD</keyword>
<keyword evidence="5" id="KW-1278">Translocase</keyword>
<feature type="region of interest" description="Disordered" evidence="7">
    <location>
        <begin position="401"/>
        <end position="459"/>
    </location>
</feature>
<evidence type="ECO:0000313" key="8">
    <source>
        <dbReference type="EMBL" id="MFC6018685.1"/>
    </source>
</evidence>
<dbReference type="RefSeq" id="WP_377424527.1">
    <property type="nucleotide sequence ID" value="NZ_JBHSPR010000017.1"/>
</dbReference>
<dbReference type="HAMAP" id="MF_01350">
    <property type="entry name" value="NDH1_NuoH"/>
    <property type="match status" value="1"/>
</dbReference>
<dbReference type="GO" id="GO:0050136">
    <property type="term" value="F:NADH dehydrogenase (quinone) (non-electrogenic) activity"/>
    <property type="evidence" value="ECO:0007669"/>
    <property type="project" value="UniProtKB-EC"/>
</dbReference>
<feature type="transmembrane region" description="Helical" evidence="5">
    <location>
        <begin position="373"/>
        <end position="392"/>
    </location>
</feature>
<evidence type="ECO:0000256" key="7">
    <source>
        <dbReference type="SAM" id="MobiDB-lite"/>
    </source>
</evidence>
<evidence type="ECO:0000256" key="6">
    <source>
        <dbReference type="RuleBase" id="RU000471"/>
    </source>
</evidence>
<dbReference type="InterPro" id="IPR001694">
    <property type="entry name" value="NADH_UbQ_OxRdtase_su1/FPO"/>
</dbReference>
<dbReference type="InterPro" id="IPR018086">
    <property type="entry name" value="NADH_UbQ_OxRdtase_su1_CS"/>
</dbReference>
<keyword evidence="5" id="KW-1003">Cell membrane</keyword>
<dbReference type="PANTHER" id="PTHR11432">
    <property type="entry name" value="NADH DEHYDROGENASE SUBUNIT 1"/>
    <property type="match status" value="1"/>
</dbReference>
<feature type="transmembrane region" description="Helical" evidence="5">
    <location>
        <begin position="130"/>
        <end position="153"/>
    </location>
</feature>
<keyword evidence="5" id="KW-0874">Quinone</keyword>
<comment type="similarity">
    <text evidence="5 6">Belongs to the complex I subunit 1 family.</text>
</comment>
<dbReference type="NCBIfam" id="NF004743">
    <property type="entry name" value="PRK06076.1-4"/>
    <property type="match status" value="1"/>
</dbReference>
<keyword evidence="2 5" id="KW-0812">Transmembrane</keyword>
<dbReference type="PROSITE" id="PS00667">
    <property type="entry name" value="COMPLEX1_ND1_1"/>
    <property type="match status" value="1"/>
</dbReference>
<dbReference type="Proteomes" id="UP001596203">
    <property type="component" value="Unassembled WGS sequence"/>
</dbReference>
<comment type="caution">
    <text evidence="8">The sequence shown here is derived from an EMBL/GenBank/DDBJ whole genome shotgun (WGS) entry which is preliminary data.</text>
</comment>
<accession>A0ABW1KA93</accession>
<protein>
    <recommendedName>
        <fullName evidence="5">NADH-quinone oxidoreductase subunit H</fullName>
        <ecNumber evidence="5">7.1.1.-</ecNumber>
    </recommendedName>
    <alternativeName>
        <fullName evidence="5">NADH dehydrogenase I subunit H</fullName>
    </alternativeName>
    <alternativeName>
        <fullName evidence="5">NDH-1 subunit H</fullName>
    </alternativeName>
</protein>
<evidence type="ECO:0000256" key="3">
    <source>
        <dbReference type="ARBA" id="ARBA00022989"/>
    </source>
</evidence>
<feature type="transmembrane region" description="Helical" evidence="5">
    <location>
        <begin position="18"/>
        <end position="42"/>
    </location>
</feature>
<evidence type="ECO:0000256" key="5">
    <source>
        <dbReference type="HAMAP-Rule" id="MF_01350"/>
    </source>
</evidence>
<feature type="transmembrane region" description="Helical" evidence="5">
    <location>
        <begin position="174"/>
        <end position="198"/>
    </location>
</feature>